<dbReference type="Proteomes" id="UP001597492">
    <property type="component" value="Unassembled WGS sequence"/>
</dbReference>
<evidence type="ECO:0000313" key="1">
    <source>
        <dbReference type="EMBL" id="MFD2758341.1"/>
    </source>
</evidence>
<dbReference type="SUPFAM" id="SSF52540">
    <property type="entry name" value="P-loop containing nucleoside triphosphate hydrolases"/>
    <property type="match status" value="1"/>
</dbReference>
<dbReference type="Pfam" id="PF13238">
    <property type="entry name" value="AAA_18"/>
    <property type="match status" value="1"/>
</dbReference>
<proteinExistence type="predicted"/>
<dbReference type="InterPro" id="IPR027417">
    <property type="entry name" value="P-loop_NTPase"/>
</dbReference>
<gene>
    <name evidence="1" type="ORF">ACFSW7_08115</name>
</gene>
<reference evidence="2" key="1">
    <citation type="journal article" date="2019" name="Int. J. Syst. Evol. Microbiol.">
        <title>The Global Catalogue of Microorganisms (GCM) 10K type strain sequencing project: providing services to taxonomists for standard genome sequencing and annotation.</title>
        <authorList>
            <consortium name="The Broad Institute Genomics Platform"/>
            <consortium name="The Broad Institute Genome Sequencing Center for Infectious Disease"/>
            <person name="Wu L."/>
            <person name="Ma J."/>
        </authorList>
    </citation>
    <scope>NUCLEOTIDE SEQUENCE [LARGE SCALE GENOMIC DNA]</scope>
    <source>
        <strain evidence="2">TISTR 1514</strain>
    </source>
</reference>
<comment type="caution">
    <text evidence="1">The sequence shown here is derived from an EMBL/GenBank/DDBJ whole genome shotgun (WGS) entry which is preliminary data.</text>
</comment>
<organism evidence="1 2">
    <name type="scientific">Gulosibacter faecalis</name>
    <dbReference type="NCBI Taxonomy" id="272240"/>
    <lineage>
        <taxon>Bacteria</taxon>
        <taxon>Bacillati</taxon>
        <taxon>Actinomycetota</taxon>
        <taxon>Actinomycetes</taxon>
        <taxon>Micrococcales</taxon>
        <taxon>Microbacteriaceae</taxon>
        <taxon>Gulosibacter</taxon>
    </lineage>
</organism>
<dbReference type="Gene3D" id="3.40.50.300">
    <property type="entry name" value="P-loop containing nucleotide triphosphate hydrolases"/>
    <property type="match status" value="1"/>
</dbReference>
<dbReference type="EMBL" id="JBHUNE010000006">
    <property type="protein sequence ID" value="MFD2758341.1"/>
    <property type="molecule type" value="Genomic_DNA"/>
</dbReference>
<name>A0ABW5UXC8_9MICO</name>
<accession>A0ABW5UXC8</accession>
<dbReference type="RefSeq" id="WP_019619446.1">
    <property type="nucleotide sequence ID" value="NZ_JBHUNE010000006.1"/>
</dbReference>
<protein>
    <submittedName>
        <fullName evidence="1">AAA family ATPase</fullName>
    </submittedName>
</protein>
<evidence type="ECO:0000313" key="2">
    <source>
        <dbReference type="Proteomes" id="UP001597492"/>
    </source>
</evidence>
<keyword evidence="2" id="KW-1185">Reference proteome</keyword>
<sequence>MPRILVTGMSGAGKSTLLAELERRGHLTVDTDYGDWELPGGLWDEPRMGALLAENVDVVVSGTVENQGRFYDRFEHVVLLSAPVDVLIRRIAARKNNPYGHTQEQQAEVRRYVRDVEPVLRRGATMELDGCLPVADLADTVEALTWTLSE</sequence>